<comment type="similarity">
    <text evidence="2">Belongs to the plant rapid alkalinization factor (RALF) family.</text>
</comment>
<dbReference type="GO" id="GO:0005179">
    <property type="term" value="F:hormone activity"/>
    <property type="evidence" value="ECO:0007669"/>
    <property type="project" value="UniProtKB-KW"/>
</dbReference>
<evidence type="ECO:0000313" key="9">
    <source>
        <dbReference type="Proteomes" id="UP001642360"/>
    </source>
</evidence>
<dbReference type="InterPro" id="IPR039252">
    <property type="entry name" value="RALFL27"/>
</dbReference>
<sequence>MKPKRVCLFISIAVVLIVLSTNIQTADCSEIKKGSSWCNGTITDSTEEDDQEFLMESEVSRRILLNNNKISSKSLKQTSAVCDTDRYGNCIGPMGKYSRPCTYENRCKRGP</sequence>
<evidence type="ECO:0000256" key="2">
    <source>
        <dbReference type="ARBA" id="ARBA00009178"/>
    </source>
</evidence>
<gene>
    <name evidence="8" type="ORF">ILEXP_LOCUS49412</name>
</gene>
<proteinExistence type="inferred from homology"/>
<evidence type="ECO:0000256" key="7">
    <source>
        <dbReference type="SAM" id="SignalP"/>
    </source>
</evidence>
<accession>A0ABC8UCG3</accession>
<evidence type="ECO:0000256" key="4">
    <source>
        <dbReference type="ARBA" id="ARBA00022702"/>
    </source>
</evidence>
<organism evidence="8 9">
    <name type="scientific">Ilex paraguariensis</name>
    <name type="common">yerba mate</name>
    <dbReference type="NCBI Taxonomy" id="185542"/>
    <lineage>
        <taxon>Eukaryota</taxon>
        <taxon>Viridiplantae</taxon>
        <taxon>Streptophyta</taxon>
        <taxon>Embryophyta</taxon>
        <taxon>Tracheophyta</taxon>
        <taxon>Spermatophyta</taxon>
        <taxon>Magnoliopsida</taxon>
        <taxon>eudicotyledons</taxon>
        <taxon>Gunneridae</taxon>
        <taxon>Pentapetalae</taxon>
        <taxon>asterids</taxon>
        <taxon>campanulids</taxon>
        <taxon>Aquifoliales</taxon>
        <taxon>Aquifoliaceae</taxon>
        <taxon>Ilex</taxon>
    </lineage>
</organism>
<dbReference type="AlphaFoldDB" id="A0ABC8UCG3"/>
<keyword evidence="5 7" id="KW-0732">Signal</keyword>
<dbReference type="EMBL" id="CAUOFW020007503">
    <property type="protein sequence ID" value="CAK9179477.1"/>
    <property type="molecule type" value="Genomic_DNA"/>
</dbReference>
<dbReference type="Pfam" id="PF05498">
    <property type="entry name" value="RALF"/>
    <property type="match status" value="1"/>
</dbReference>
<comment type="subcellular location">
    <subcellularLocation>
        <location evidence="1">Secreted</location>
    </subcellularLocation>
</comment>
<reference evidence="8 9" key="1">
    <citation type="submission" date="2024-02" db="EMBL/GenBank/DDBJ databases">
        <authorList>
            <person name="Vignale AGUSTIN F."/>
            <person name="Sosa J E."/>
            <person name="Modenutti C."/>
        </authorList>
    </citation>
    <scope>NUCLEOTIDE SEQUENCE [LARGE SCALE GENOMIC DNA]</scope>
</reference>
<keyword evidence="9" id="KW-1185">Reference proteome</keyword>
<keyword evidence="4" id="KW-0372">Hormone</keyword>
<feature type="signal peptide" evidence="7">
    <location>
        <begin position="1"/>
        <end position="28"/>
    </location>
</feature>
<name>A0ABC8UCG3_9AQUA</name>
<dbReference type="PANTHER" id="PTHR39112:SF1">
    <property type="entry name" value="PROTEIN RALF-LIKE 27"/>
    <property type="match status" value="1"/>
</dbReference>
<evidence type="ECO:0000256" key="1">
    <source>
        <dbReference type="ARBA" id="ARBA00004613"/>
    </source>
</evidence>
<protein>
    <submittedName>
        <fullName evidence="8">Uncharacterized protein</fullName>
    </submittedName>
</protein>
<dbReference type="InterPro" id="IPR008801">
    <property type="entry name" value="RALF"/>
</dbReference>
<dbReference type="PANTHER" id="PTHR39112">
    <property type="entry name" value="PROTEIN RALF-LIKE 27-RELATED"/>
    <property type="match status" value="1"/>
</dbReference>
<evidence type="ECO:0000256" key="6">
    <source>
        <dbReference type="ARBA" id="ARBA00023157"/>
    </source>
</evidence>
<evidence type="ECO:0000256" key="5">
    <source>
        <dbReference type="ARBA" id="ARBA00022729"/>
    </source>
</evidence>
<keyword evidence="3" id="KW-0964">Secreted</keyword>
<dbReference type="Proteomes" id="UP001642360">
    <property type="component" value="Unassembled WGS sequence"/>
</dbReference>
<comment type="caution">
    <text evidence="8">The sequence shown here is derived from an EMBL/GenBank/DDBJ whole genome shotgun (WGS) entry which is preliminary data.</text>
</comment>
<feature type="chain" id="PRO_5044843970" evidence="7">
    <location>
        <begin position="29"/>
        <end position="111"/>
    </location>
</feature>
<evidence type="ECO:0000313" key="8">
    <source>
        <dbReference type="EMBL" id="CAK9179477.1"/>
    </source>
</evidence>
<evidence type="ECO:0000256" key="3">
    <source>
        <dbReference type="ARBA" id="ARBA00022525"/>
    </source>
</evidence>
<dbReference type="GO" id="GO:0005576">
    <property type="term" value="C:extracellular region"/>
    <property type="evidence" value="ECO:0007669"/>
    <property type="project" value="UniProtKB-SubCell"/>
</dbReference>
<keyword evidence="6" id="KW-1015">Disulfide bond</keyword>